<accession>A0A1Z4GCG5</accession>
<evidence type="ECO:0000313" key="1">
    <source>
        <dbReference type="EMBL" id="BAY15016.1"/>
    </source>
</evidence>
<organism evidence="1 2">
    <name type="scientific">Anabaenopsis circularis NIES-21</name>
    <dbReference type="NCBI Taxonomy" id="1085406"/>
    <lineage>
        <taxon>Bacteria</taxon>
        <taxon>Bacillati</taxon>
        <taxon>Cyanobacteriota</taxon>
        <taxon>Cyanophyceae</taxon>
        <taxon>Nostocales</taxon>
        <taxon>Nodulariaceae</taxon>
        <taxon>Anabaenopsis</taxon>
    </lineage>
</organism>
<gene>
    <name evidence="1" type="ORF">NIES21_08020</name>
</gene>
<protein>
    <submittedName>
        <fullName evidence="1">Uncharacterized protein</fullName>
    </submittedName>
</protein>
<dbReference type="EMBL" id="AP018174">
    <property type="protein sequence ID" value="BAY15016.1"/>
    <property type="molecule type" value="Genomic_DNA"/>
</dbReference>
<dbReference type="Proteomes" id="UP000218287">
    <property type="component" value="Chromosome"/>
</dbReference>
<sequence length="43" mass="4977">MTNTDQLDITARLDDINECLEQLGEELAIQNSMRWEGINNQQI</sequence>
<name>A0A1Z4GCG5_9CYAN</name>
<dbReference type="AlphaFoldDB" id="A0A1Z4GCG5"/>
<keyword evidence="2" id="KW-1185">Reference proteome</keyword>
<proteinExistence type="predicted"/>
<reference evidence="1 2" key="1">
    <citation type="submission" date="2017-06" db="EMBL/GenBank/DDBJ databases">
        <title>Genome sequencing of cyanobaciteial culture collection at National Institute for Environmental Studies (NIES).</title>
        <authorList>
            <person name="Hirose Y."/>
            <person name="Shimura Y."/>
            <person name="Fujisawa T."/>
            <person name="Nakamura Y."/>
            <person name="Kawachi M."/>
        </authorList>
    </citation>
    <scope>NUCLEOTIDE SEQUENCE [LARGE SCALE GENOMIC DNA]</scope>
    <source>
        <strain evidence="1 2">NIES-21</strain>
    </source>
</reference>
<evidence type="ECO:0000313" key="2">
    <source>
        <dbReference type="Proteomes" id="UP000218287"/>
    </source>
</evidence>